<protein>
    <recommendedName>
        <fullName evidence="4">Ketosynthase family 3 (KS3) domain-containing protein</fullName>
    </recommendedName>
</protein>
<dbReference type="Pfam" id="PF00109">
    <property type="entry name" value="ketoacyl-synt"/>
    <property type="match status" value="2"/>
</dbReference>
<dbReference type="Pfam" id="PF02801">
    <property type="entry name" value="Ketoacyl-synt_C"/>
    <property type="match status" value="1"/>
</dbReference>
<dbReference type="InterPro" id="IPR000794">
    <property type="entry name" value="Beta-ketoacyl_synthase"/>
</dbReference>
<dbReference type="CDD" id="cd00834">
    <property type="entry name" value="KAS_I_II"/>
    <property type="match status" value="1"/>
</dbReference>
<dbReference type="AlphaFoldDB" id="A0A0R2XE97"/>
<dbReference type="GO" id="GO:0004315">
    <property type="term" value="F:3-oxoacyl-[acyl-carrier-protein] synthase activity"/>
    <property type="evidence" value="ECO:0007669"/>
    <property type="project" value="TreeGrafter"/>
</dbReference>
<sequence length="372" mass="39126">MTRRVVVTGVGVVTGYGVGRKVFWDGIQSGRSAVRALDWEGWESAPVQVAAQVPDQLDGDGWRNLQMARFALREAIEMSGVGGGAGLAGAIGWPGPGEKGKGKDPLKILAEEMSLQGERVESLAACAASTQAMAEAFWMIRDGEADEMVAGGADGRVHPAGLLGYDRLGALVRGFREKPEEACQPFGLGRSGFVVGEGAGFLVLEEKAKAEARGAKIWAELRGAAVGCDAWRATDPREDAKEAVACVRASLTDAGVSAAEVDGVVAHGTGTVANDRAEARMLGEVFGERRPWVIAPKSRMGHLSMACGAVESVLAVESIQGDFLPSTMGKEWQPDSDSDVRMVREGQRGARVVIKPSFGFGGQNGCLVFGRP</sequence>
<dbReference type="InterPro" id="IPR016039">
    <property type="entry name" value="Thiolase-like"/>
</dbReference>
<dbReference type="Proteomes" id="UP000051220">
    <property type="component" value="Unassembled WGS sequence"/>
</dbReference>
<accession>A0A0R2XE97</accession>
<proteinExistence type="inferred from homology"/>
<dbReference type="SMART" id="SM00825">
    <property type="entry name" value="PKS_KS"/>
    <property type="match status" value="1"/>
</dbReference>
<evidence type="ECO:0000313" key="5">
    <source>
        <dbReference type="EMBL" id="KRP34517.1"/>
    </source>
</evidence>
<evidence type="ECO:0000256" key="3">
    <source>
        <dbReference type="RuleBase" id="RU003694"/>
    </source>
</evidence>
<dbReference type="InterPro" id="IPR014031">
    <property type="entry name" value="Ketoacyl_synth_C"/>
</dbReference>
<dbReference type="PROSITE" id="PS52004">
    <property type="entry name" value="KS3_2"/>
    <property type="match status" value="1"/>
</dbReference>
<dbReference type="PANTHER" id="PTHR11712">
    <property type="entry name" value="POLYKETIDE SYNTHASE-RELATED"/>
    <property type="match status" value="1"/>
</dbReference>
<keyword evidence="2 3" id="KW-0808">Transferase</keyword>
<evidence type="ECO:0000259" key="4">
    <source>
        <dbReference type="PROSITE" id="PS52004"/>
    </source>
</evidence>
<dbReference type="Gene3D" id="3.40.47.10">
    <property type="match status" value="2"/>
</dbReference>
<dbReference type="GO" id="GO:0006633">
    <property type="term" value="P:fatty acid biosynthetic process"/>
    <property type="evidence" value="ECO:0007669"/>
    <property type="project" value="TreeGrafter"/>
</dbReference>
<reference evidence="5 6" key="1">
    <citation type="submission" date="2015-10" db="EMBL/GenBank/DDBJ databases">
        <title>Metagenome-Assembled Genomes uncover a global brackish microbiome.</title>
        <authorList>
            <person name="Hugerth L.W."/>
            <person name="Larsson J."/>
            <person name="Alneberg J."/>
            <person name="Lindh M.V."/>
            <person name="Legrand C."/>
            <person name="Pinhassi J."/>
            <person name="Andersson A.F."/>
        </authorList>
    </citation>
    <scope>NUCLEOTIDE SEQUENCE [LARGE SCALE GENOMIC DNA]</scope>
    <source>
        <strain evidence="5">BACL9 MAG-120924-bin69</strain>
    </source>
</reference>
<dbReference type="EMBL" id="LIDN01000004">
    <property type="protein sequence ID" value="KRP34517.1"/>
    <property type="molecule type" value="Genomic_DNA"/>
</dbReference>
<evidence type="ECO:0000313" key="6">
    <source>
        <dbReference type="Proteomes" id="UP000051220"/>
    </source>
</evidence>
<evidence type="ECO:0000256" key="1">
    <source>
        <dbReference type="ARBA" id="ARBA00008467"/>
    </source>
</evidence>
<dbReference type="PANTHER" id="PTHR11712:SF336">
    <property type="entry name" value="3-OXOACYL-[ACYL-CARRIER-PROTEIN] SYNTHASE, MITOCHONDRIAL"/>
    <property type="match status" value="1"/>
</dbReference>
<organism evidence="5 6">
    <name type="scientific">Verrucomicrobia subdivision 6 bacterium BACL9 MAG-120924-bin69</name>
    <dbReference type="NCBI Taxonomy" id="1655635"/>
    <lineage>
        <taxon>Bacteria</taxon>
        <taxon>Pseudomonadati</taxon>
        <taxon>Verrucomicrobiota</taxon>
        <taxon>Verrucomicrobiia</taxon>
        <taxon>Verrucomicrobiales</taxon>
        <taxon>Verrucomicrobia subdivision 6</taxon>
    </lineage>
</organism>
<dbReference type="InterPro" id="IPR020841">
    <property type="entry name" value="PKS_Beta-ketoAc_synthase_dom"/>
</dbReference>
<dbReference type="InterPro" id="IPR014030">
    <property type="entry name" value="Ketoacyl_synth_N"/>
</dbReference>
<feature type="domain" description="Ketosynthase family 3 (KS3)" evidence="4">
    <location>
        <begin position="2"/>
        <end position="371"/>
    </location>
</feature>
<name>A0A0R2XE97_9BACT</name>
<comment type="caution">
    <text evidence="5">The sequence shown here is derived from an EMBL/GenBank/DDBJ whole genome shotgun (WGS) entry which is preliminary data.</text>
</comment>
<evidence type="ECO:0000256" key="2">
    <source>
        <dbReference type="ARBA" id="ARBA00022679"/>
    </source>
</evidence>
<comment type="similarity">
    <text evidence="1 3">Belongs to the thiolase-like superfamily. Beta-ketoacyl-ACP synthases family.</text>
</comment>
<gene>
    <name evidence="5" type="ORF">ABS33_00260</name>
</gene>
<dbReference type="SUPFAM" id="SSF53901">
    <property type="entry name" value="Thiolase-like"/>
    <property type="match status" value="2"/>
</dbReference>